<reference evidence="1 2" key="1">
    <citation type="submission" date="2016-04" db="EMBL/GenBank/DDBJ databases">
        <title>Genome analyses suggest a sexual origin of heterokaryosis in a supposedly ancient asexual fungus.</title>
        <authorList>
            <person name="Ropars J."/>
            <person name="Sedzielewska K."/>
            <person name="Noel J."/>
            <person name="Charron P."/>
            <person name="Farinelli L."/>
            <person name="Marton T."/>
            <person name="Kruger M."/>
            <person name="Pelin A."/>
            <person name="Brachmann A."/>
            <person name="Corradi N."/>
        </authorList>
    </citation>
    <scope>NUCLEOTIDE SEQUENCE [LARGE SCALE GENOMIC DNA]</scope>
    <source>
        <strain evidence="1 2">C2</strain>
    </source>
</reference>
<sequence>MNNEKKIALNLNAKNAYYCTFNLKGEFILCSFYCFHSDLGFHDIIWIYSTQTENNKWECKRFYRIPEGYELIRISKYDNVYL</sequence>
<protein>
    <submittedName>
        <fullName evidence="1">Uncharacterized protein</fullName>
    </submittedName>
</protein>
<gene>
    <name evidence="1" type="ORF">RhiirC2_757920</name>
</gene>
<evidence type="ECO:0000313" key="1">
    <source>
        <dbReference type="EMBL" id="PKK63683.1"/>
    </source>
</evidence>
<proteinExistence type="predicted"/>
<name>A0A2N1MPV9_9GLOM</name>
<comment type="caution">
    <text evidence="1">The sequence shown here is derived from an EMBL/GenBank/DDBJ whole genome shotgun (WGS) entry which is preliminary data.</text>
</comment>
<evidence type="ECO:0000313" key="2">
    <source>
        <dbReference type="Proteomes" id="UP000233469"/>
    </source>
</evidence>
<dbReference type="Proteomes" id="UP000233469">
    <property type="component" value="Unassembled WGS sequence"/>
</dbReference>
<reference evidence="1 2" key="2">
    <citation type="submission" date="2017-10" db="EMBL/GenBank/DDBJ databases">
        <title>Extensive intraspecific genome diversity in a model arbuscular mycorrhizal fungus.</title>
        <authorList>
            <person name="Chen E.C.H."/>
            <person name="Morin E."/>
            <person name="Baudet D."/>
            <person name="Noel J."/>
            <person name="Ndikumana S."/>
            <person name="Charron P."/>
            <person name="St-Onge C."/>
            <person name="Giorgi J."/>
            <person name="Grigoriev I.V."/>
            <person name="Roux C."/>
            <person name="Martin F.M."/>
            <person name="Corradi N."/>
        </authorList>
    </citation>
    <scope>NUCLEOTIDE SEQUENCE [LARGE SCALE GENOMIC DNA]</scope>
    <source>
        <strain evidence="1 2">C2</strain>
    </source>
</reference>
<accession>A0A2N1MPV9</accession>
<dbReference type="AlphaFoldDB" id="A0A2N1MPV9"/>
<feature type="non-terminal residue" evidence="1">
    <location>
        <position position="82"/>
    </location>
</feature>
<organism evidence="1 2">
    <name type="scientific">Rhizophagus irregularis</name>
    <dbReference type="NCBI Taxonomy" id="588596"/>
    <lineage>
        <taxon>Eukaryota</taxon>
        <taxon>Fungi</taxon>
        <taxon>Fungi incertae sedis</taxon>
        <taxon>Mucoromycota</taxon>
        <taxon>Glomeromycotina</taxon>
        <taxon>Glomeromycetes</taxon>
        <taxon>Glomerales</taxon>
        <taxon>Glomeraceae</taxon>
        <taxon>Rhizophagus</taxon>
    </lineage>
</organism>
<dbReference type="EMBL" id="LLXL01001598">
    <property type="protein sequence ID" value="PKK63683.1"/>
    <property type="molecule type" value="Genomic_DNA"/>
</dbReference>